<evidence type="ECO:0000313" key="6">
    <source>
        <dbReference type="EMBL" id="MCR0233833.1"/>
    </source>
</evidence>
<dbReference type="PRINTS" id="PR00598">
    <property type="entry name" value="HTHMARR"/>
</dbReference>
<dbReference type="Proteomes" id="UP000030008">
    <property type="component" value="Unassembled WGS sequence"/>
</dbReference>
<feature type="domain" description="HTH marR-type" evidence="4">
    <location>
        <begin position="8"/>
        <end position="139"/>
    </location>
</feature>
<evidence type="ECO:0000256" key="3">
    <source>
        <dbReference type="ARBA" id="ARBA00023163"/>
    </source>
</evidence>
<organism evidence="5 8">
    <name type="scientific">Clostridium innocuum</name>
    <dbReference type="NCBI Taxonomy" id="1522"/>
    <lineage>
        <taxon>Bacteria</taxon>
        <taxon>Bacillati</taxon>
        <taxon>Bacillota</taxon>
        <taxon>Clostridia</taxon>
        <taxon>Eubacteriales</taxon>
        <taxon>Clostridiaceae</taxon>
        <taxon>Clostridium</taxon>
    </lineage>
</organism>
<evidence type="ECO:0000313" key="5">
    <source>
        <dbReference type="EMBL" id="KGJ51258.1"/>
    </source>
</evidence>
<dbReference type="Proteomes" id="UP001203972">
    <property type="component" value="Unassembled WGS sequence"/>
</dbReference>
<dbReference type="SMART" id="SM00347">
    <property type="entry name" value="HTH_MARR"/>
    <property type="match status" value="1"/>
</dbReference>
<dbReference type="Pfam" id="PF01047">
    <property type="entry name" value="MarR"/>
    <property type="match status" value="1"/>
</dbReference>
<evidence type="ECO:0000313" key="9">
    <source>
        <dbReference type="Proteomes" id="UP000503330"/>
    </source>
</evidence>
<protein>
    <submittedName>
        <fullName evidence="5">MarR family transcriptional regulator</fullName>
    </submittedName>
</protein>
<reference evidence="6" key="3">
    <citation type="journal article" date="2022" name="Clin. Infect. Dis.">
        <title>Association between Clostridium innocuum and antibiotic-associated diarrhea in adults and children: A cross-sectional study and comparative genomics analysis.</title>
        <authorList>
            <person name="Cherny K.E."/>
            <person name="Muscat E.B."/>
            <person name="Balaji A."/>
            <person name="Mukherjee J."/>
            <person name="Ozer E.A."/>
            <person name="Angarone M.P."/>
            <person name="Hauser A.R."/>
            <person name="Sichel J.S."/>
            <person name="Amponsah E."/>
            <person name="Kociolek L.K."/>
        </authorList>
    </citation>
    <scope>NUCLEOTIDE SEQUENCE</scope>
    <source>
        <strain evidence="6">NU1-AC-029v</strain>
    </source>
</reference>
<dbReference type="PROSITE" id="PS50995">
    <property type="entry name" value="HTH_MARR_2"/>
    <property type="match status" value="1"/>
</dbReference>
<dbReference type="GO" id="GO:0003677">
    <property type="term" value="F:DNA binding"/>
    <property type="evidence" value="ECO:0007669"/>
    <property type="project" value="UniProtKB-KW"/>
</dbReference>
<keyword evidence="1" id="KW-0805">Transcription regulation</keyword>
<dbReference type="RefSeq" id="WP_002610167.1">
    <property type="nucleotide sequence ID" value="NZ_AP025565.1"/>
</dbReference>
<dbReference type="GO" id="GO:0003700">
    <property type="term" value="F:DNA-binding transcription factor activity"/>
    <property type="evidence" value="ECO:0007669"/>
    <property type="project" value="InterPro"/>
</dbReference>
<dbReference type="Gene3D" id="1.10.10.10">
    <property type="entry name" value="Winged helix-like DNA-binding domain superfamily/Winged helix DNA-binding domain"/>
    <property type="match status" value="1"/>
</dbReference>
<sequence length="145" mass="17077">MDDTRHTLNELLVDLFNYILLIEEKNLRDQGVKLSMTEVHILEAIEKSESNMMSAIAKRLMVTQGTLTVSTSKLVKKGYVERVKDERDKRIVRLKLTEKAVSILDIHNRFHEEMIERLLNELELDKEVELIQSLRNLMEFFKGKY</sequence>
<dbReference type="InterPro" id="IPR000835">
    <property type="entry name" value="HTH_MarR-typ"/>
</dbReference>
<proteinExistence type="predicted"/>
<dbReference type="AlphaFoldDB" id="A0A099I304"/>
<gene>
    <name evidence="5" type="ORF">CIAN88_21550</name>
    <name evidence="7" type="ORF">G4D54_14125</name>
    <name evidence="6" type="ORF">MKC95_13750</name>
</gene>
<dbReference type="EMBL" id="JAKTMA010000024">
    <property type="protein sequence ID" value="MCR0233833.1"/>
    <property type="molecule type" value="Genomic_DNA"/>
</dbReference>
<dbReference type="EMBL" id="JQIF01000131">
    <property type="protein sequence ID" value="KGJ51258.1"/>
    <property type="molecule type" value="Genomic_DNA"/>
</dbReference>
<accession>A0A099I304</accession>
<reference evidence="7 9" key="2">
    <citation type="submission" date="2020-02" db="EMBL/GenBank/DDBJ databases">
        <authorList>
            <person name="Kociolek L.K."/>
            <person name="Ozer E.A."/>
        </authorList>
    </citation>
    <scope>NUCLEOTIDE SEQUENCE [LARGE SCALE GENOMIC DNA]</scope>
    <source>
        <strain evidence="7 9">ATCC 14501</strain>
    </source>
</reference>
<keyword evidence="3" id="KW-0804">Transcription</keyword>
<dbReference type="InterPro" id="IPR036388">
    <property type="entry name" value="WH-like_DNA-bd_sf"/>
</dbReference>
<reference evidence="5 8" key="1">
    <citation type="submission" date="2014-08" db="EMBL/GenBank/DDBJ databases">
        <title>Clostridium innocuum, an unnegligible vancomycin-resistant pathogen causing extra-intestinal infections.</title>
        <authorList>
            <person name="Feng Y."/>
            <person name="Chiu C.-H."/>
        </authorList>
    </citation>
    <scope>NUCLEOTIDE SEQUENCE [LARGE SCALE GENOMIC DNA]</scope>
    <source>
        <strain evidence="5 8">AN88</strain>
    </source>
</reference>
<dbReference type="EMBL" id="CP048838">
    <property type="protein sequence ID" value="QJA03500.1"/>
    <property type="molecule type" value="Genomic_DNA"/>
</dbReference>
<evidence type="ECO:0000313" key="8">
    <source>
        <dbReference type="Proteomes" id="UP000030008"/>
    </source>
</evidence>
<dbReference type="InterPro" id="IPR036390">
    <property type="entry name" value="WH_DNA-bd_sf"/>
</dbReference>
<dbReference type="PANTHER" id="PTHR42756:SF1">
    <property type="entry name" value="TRANSCRIPTIONAL REPRESSOR OF EMRAB OPERON"/>
    <property type="match status" value="1"/>
</dbReference>
<evidence type="ECO:0000259" key="4">
    <source>
        <dbReference type="PROSITE" id="PS50995"/>
    </source>
</evidence>
<evidence type="ECO:0000256" key="1">
    <source>
        <dbReference type="ARBA" id="ARBA00023015"/>
    </source>
</evidence>
<dbReference type="GeneID" id="61926696"/>
<evidence type="ECO:0000256" key="2">
    <source>
        <dbReference type="ARBA" id="ARBA00023125"/>
    </source>
</evidence>
<name>A0A099I304_CLOIN</name>
<evidence type="ECO:0000313" key="7">
    <source>
        <dbReference type="EMBL" id="QJA03500.1"/>
    </source>
</evidence>
<dbReference type="Proteomes" id="UP000503330">
    <property type="component" value="Chromosome"/>
</dbReference>
<dbReference type="PANTHER" id="PTHR42756">
    <property type="entry name" value="TRANSCRIPTIONAL REGULATOR, MARR"/>
    <property type="match status" value="1"/>
</dbReference>
<keyword evidence="2" id="KW-0238">DNA-binding</keyword>
<dbReference type="SUPFAM" id="SSF46785">
    <property type="entry name" value="Winged helix' DNA-binding domain"/>
    <property type="match status" value="1"/>
</dbReference>